<reference evidence="1" key="2">
    <citation type="submission" date="2023-04" db="EMBL/GenBank/DDBJ databases">
        <authorList>
            <person name="Bruccoleri R.E."/>
            <person name="Oakeley E.J."/>
            <person name="Faust A.-M."/>
            <person name="Dessus-Babus S."/>
            <person name="Altorfer M."/>
            <person name="Burckhardt D."/>
            <person name="Oertli M."/>
            <person name="Naumann U."/>
            <person name="Petersen F."/>
            <person name="Wong J."/>
        </authorList>
    </citation>
    <scope>NUCLEOTIDE SEQUENCE</scope>
    <source>
        <strain evidence="1">GSM-AAB239-AS_SAM_17_03QT</strain>
        <tissue evidence="1">Leaf</tissue>
    </source>
</reference>
<dbReference type="Proteomes" id="UP001140949">
    <property type="component" value="Unassembled WGS sequence"/>
</dbReference>
<dbReference type="EMBL" id="JANAVB010015000">
    <property type="protein sequence ID" value="KAJ6833439.1"/>
    <property type="molecule type" value="Genomic_DNA"/>
</dbReference>
<accession>A0AAX6GXH0</accession>
<gene>
    <name evidence="1" type="ORF">M6B38_339945</name>
</gene>
<dbReference type="AlphaFoldDB" id="A0AAX6GXH0"/>
<sequence length="66" mass="6866">MGTKGACPTPRGINCTLDRVNFSGIGGLVVSSAGLCPSWVASCVCIDVVRVQSGCVSKSWTYRGWA</sequence>
<keyword evidence="2" id="KW-1185">Reference proteome</keyword>
<evidence type="ECO:0000313" key="2">
    <source>
        <dbReference type="Proteomes" id="UP001140949"/>
    </source>
</evidence>
<name>A0AAX6GXH0_IRIPA</name>
<proteinExistence type="predicted"/>
<evidence type="ECO:0000313" key="1">
    <source>
        <dbReference type="EMBL" id="KAJ6833439.1"/>
    </source>
</evidence>
<organism evidence="1 2">
    <name type="scientific">Iris pallida</name>
    <name type="common">Sweet iris</name>
    <dbReference type="NCBI Taxonomy" id="29817"/>
    <lineage>
        <taxon>Eukaryota</taxon>
        <taxon>Viridiplantae</taxon>
        <taxon>Streptophyta</taxon>
        <taxon>Embryophyta</taxon>
        <taxon>Tracheophyta</taxon>
        <taxon>Spermatophyta</taxon>
        <taxon>Magnoliopsida</taxon>
        <taxon>Liliopsida</taxon>
        <taxon>Asparagales</taxon>
        <taxon>Iridaceae</taxon>
        <taxon>Iridoideae</taxon>
        <taxon>Irideae</taxon>
        <taxon>Iris</taxon>
    </lineage>
</organism>
<reference evidence="1" key="1">
    <citation type="journal article" date="2023" name="GigaByte">
        <title>Genome assembly of the bearded iris, Iris pallida Lam.</title>
        <authorList>
            <person name="Bruccoleri R.E."/>
            <person name="Oakeley E.J."/>
            <person name="Faust A.M.E."/>
            <person name="Altorfer M."/>
            <person name="Dessus-Babus S."/>
            <person name="Burckhardt D."/>
            <person name="Oertli M."/>
            <person name="Naumann U."/>
            <person name="Petersen F."/>
            <person name="Wong J."/>
        </authorList>
    </citation>
    <scope>NUCLEOTIDE SEQUENCE</scope>
    <source>
        <strain evidence="1">GSM-AAB239-AS_SAM_17_03QT</strain>
    </source>
</reference>
<comment type="caution">
    <text evidence="1">The sequence shown here is derived from an EMBL/GenBank/DDBJ whole genome shotgun (WGS) entry which is preliminary data.</text>
</comment>
<protein>
    <submittedName>
        <fullName evidence="1">Uncharacterized protein</fullName>
    </submittedName>
</protein>